<evidence type="ECO:0000256" key="7">
    <source>
        <dbReference type="ARBA" id="ARBA00023136"/>
    </source>
</evidence>
<evidence type="ECO:0000256" key="8">
    <source>
        <dbReference type="RuleBase" id="RU363041"/>
    </source>
</evidence>
<evidence type="ECO:0000256" key="5">
    <source>
        <dbReference type="ARBA" id="ARBA00022692"/>
    </source>
</evidence>
<evidence type="ECO:0000256" key="6">
    <source>
        <dbReference type="ARBA" id="ARBA00022989"/>
    </source>
</evidence>
<evidence type="ECO:0000256" key="2">
    <source>
        <dbReference type="ARBA" id="ARBA00009142"/>
    </source>
</evidence>
<evidence type="ECO:0000313" key="10">
    <source>
        <dbReference type="Proteomes" id="UP000199074"/>
    </source>
</evidence>
<dbReference type="Proteomes" id="UP000199074">
    <property type="component" value="Unassembled WGS sequence"/>
</dbReference>
<feature type="transmembrane region" description="Helical" evidence="8">
    <location>
        <begin position="259"/>
        <end position="279"/>
    </location>
</feature>
<evidence type="ECO:0000256" key="1">
    <source>
        <dbReference type="ARBA" id="ARBA00004651"/>
    </source>
</evidence>
<keyword evidence="6 8" id="KW-1133">Transmembrane helix</keyword>
<gene>
    <name evidence="9" type="ORF">SAMN05216456_3338</name>
</gene>
<feature type="transmembrane region" description="Helical" evidence="8">
    <location>
        <begin position="129"/>
        <end position="146"/>
    </location>
</feature>
<dbReference type="STRING" id="429728.SAMN05216456_3338"/>
<feature type="transmembrane region" description="Helical" evidence="8">
    <location>
        <begin position="158"/>
        <end position="179"/>
    </location>
</feature>
<evidence type="ECO:0000256" key="4">
    <source>
        <dbReference type="ARBA" id="ARBA00022475"/>
    </source>
</evidence>
<feature type="transmembrane region" description="Helical" evidence="8">
    <location>
        <begin position="64"/>
        <end position="89"/>
    </location>
</feature>
<dbReference type="PANTHER" id="PTHR30269:SF37">
    <property type="entry name" value="MEMBRANE TRANSPORTER PROTEIN"/>
    <property type="match status" value="1"/>
</dbReference>
<feature type="transmembrane region" description="Helical" evidence="8">
    <location>
        <begin position="36"/>
        <end position="57"/>
    </location>
</feature>
<sequence>MHSAAALRSWVTLLACPLAQSRLVRAARLGHFPLMSPLILVLLAAVTFCTSVLSGIFGMAGGMILLAALMALLPVATAIAVQGVIQLIANGSRALFSRAFIDWRILGTIFLGLLAAAALLFTVRYTPDFVTVCIAVGLMPILVWIPKHWLALDASKPLHGFFCGFFGSGLNLAVGVAGPTIDIFFIRTPMDRRTVIATKAAAQVLSHGAKIVFYGAMASAMAPGDWVIALIAAPFAILGTNVGYRILQRLTDENFRKWTRWIVTAIGLFYLLRGLLALAA</sequence>
<proteinExistence type="inferred from homology"/>
<accession>A0A1I7NUL3</accession>
<evidence type="ECO:0000256" key="3">
    <source>
        <dbReference type="ARBA" id="ARBA00022448"/>
    </source>
</evidence>
<dbReference type="Pfam" id="PF01925">
    <property type="entry name" value="TauE"/>
    <property type="match status" value="1"/>
</dbReference>
<dbReference type="GO" id="GO:0005886">
    <property type="term" value="C:plasma membrane"/>
    <property type="evidence" value="ECO:0007669"/>
    <property type="project" value="UniProtKB-SubCell"/>
</dbReference>
<dbReference type="EMBL" id="FPCK01000004">
    <property type="protein sequence ID" value="SFV38331.1"/>
    <property type="molecule type" value="Genomic_DNA"/>
</dbReference>
<organism evidence="9 10">
    <name type="scientific">Devosia crocina</name>
    <dbReference type="NCBI Taxonomy" id="429728"/>
    <lineage>
        <taxon>Bacteria</taxon>
        <taxon>Pseudomonadati</taxon>
        <taxon>Pseudomonadota</taxon>
        <taxon>Alphaproteobacteria</taxon>
        <taxon>Hyphomicrobiales</taxon>
        <taxon>Devosiaceae</taxon>
        <taxon>Devosia</taxon>
    </lineage>
</organism>
<dbReference type="AlphaFoldDB" id="A0A1I7NUL3"/>
<keyword evidence="10" id="KW-1185">Reference proteome</keyword>
<comment type="subcellular location">
    <subcellularLocation>
        <location evidence="1 8">Cell membrane</location>
        <topology evidence="1 8">Multi-pass membrane protein</topology>
    </subcellularLocation>
</comment>
<keyword evidence="4 8" id="KW-1003">Cell membrane</keyword>
<feature type="transmembrane region" description="Helical" evidence="8">
    <location>
        <begin position="101"/>
        <end position="122"/>
    </location>
</feature>
<reference evidence="9 10" key="1">
    <citation type="submission" date="2016-10" db="EMBL/GenBank/DDBJ databases">
        <authorList>
            <person name="de Groot N.N."/>
        </authorList>
    </citation>
    <scope>NUCLEOTIDE SEQUENCE [LARGE SCALE GENOMIC DNA]</scope>
    <source>
        <strain evidence="9 10">IPL20</strain>
    </source>
</reference>
<feature type="transmembrane region" description="Helical" evidence="8">
    <location>
        <begin position="226"/>
        <end position="247"/>
    </location>
</feature>
<keyword evidence="3" id="KW-0813">Transport</keyword>
<comment type="similarity">
    <text evidence="2 8">Belongs to the 4-toluene sulfonate uptake permease (TSUP) (TC 2.A.102) family.</text>
</comment>
<dbReference type="PANTHER" id="PTHR30269">
    <property type="entry name" value="TRANSMEMBRANE PROTEIN YFCA"/>
    <property type="match status" value="1"/>
</dbReference>
<dbReference type="InterPro" id="IPR052017">
    <property type="entry name" value="TSUP"/>
</dbReference>
<evidence type="ECO:0000313" key="9">
    <source>
        <dbReference type="EMBL" id="SFV38331.1"/>
    </source>
</evidence>
<keyword evidence="7 8" id="KW-0472">Membrane</keyword>
<keyword evidence="5 8" id="KW-0812">Transmembrane</keyword>
<dbReference type="InterPro" id="IPR002781">
    <property type="entry name" value="TM_pro_TauE-like"/>
</dbReference>
<protein>
    <recommendedName>
        <fullName evidence="8">Probable membrane transporter protein</fullName>
    </recommendedName>
</protein>
<name>A0A1I7NUL3_9HYPH</name>